<accession>A0AAD7UWG0</accession>
<sequence>MSRISITFAHDKDGWDVCQAKELKKIGGGNLPGVKYPIALHFQVPFAEAVKRDDDIPHPTAIGMITDPREAERFFKKLRWHVSSCVTPTGSCIAVRDLGVPVNWVDQSTVSLLVVGWT</sequence>
<dbReference type="AlphaFoldDB" id="A0AAD7UWG0"/>
<reference evidence="1 2" key="1">
    <citation type="submission" date="2023-03" db="EMBL/GenBank/DDBJ databases">
        <title>Genome sequence of Lichtheimia ornata CBS 291.66.</title>
        <authorList>
            <person name="Mohabir J.T."/>
            <person name="Shea T.P."/>
            <person name="Kurbessoian T."/>
            <person name="Berby B."/>
            <person name="Fontaine J."/>
            <person name="Livny J."/>
            <person name="Gnirke A."/>
            <person name="Stajich J.E."/>
            <person name="Cuomo C.A."/>
        </authorList>
    </citation>
    <scope>NUCLEOTIDE SEQUENCE [LARGE SCALE GENOMIC DNA]</scope>
    <source>
        <strain evidence="1">CBS 291.66</strain>
    </source>
</reference>
<dbReference type="EMBL" id="JARTCD010000058">
    <property type="protein sequence ID" value="KAJ8654672.1"/>
    <property type="molecule type" value="Genomic_DNA"/>
</dbReference>
<dbReference type="GeneID" id="83217128"/>
<comment type="caution">
    <text evidence="1">The sequence shown here is derived from an EMBL/GenBank/DDBJ whole genome shotgun (WGS) entry which is preliminary data.</text>
</comment>
<gene>
    <name evidence="1" type="ORF">O0I10_009723</name>
</gene>
<evidence type="ECO:0000313" key="2">
    <source>
        <dbReference type="Proteomes" id="UP001234581"/>
    </source>
</evidence>
<evidence type="ECO:0000313" key="1">
    <source>
        <dbReference type="EMBL" id="KAJ8654672.1"/>
    </source>
</evidence>
<keyword evidence="2" id="KW-1185">Reference proteome</keyword>
<organism evidence="1 2">
    <name type="scientific">Lichtheimia ornata</name>
    <dbReference type="NCBI Taxonomy" id="688661"/>
    <lineage>
        <taxon>Eukaryota</taxon>
        <taxon>Fungi</taxon>
        <taxon>Fungi incertae sedis</taxon>
        <taxon>Mucoromycota</taxon>
        <taxon>Mucoromycotina</taxon>
        <taxon>Mucoromycetes</taxon>
        <taxon>Mucorales</taxon>
        <taxon>Lichtheimiaceae</taxon>
        <taxon>Lichtheimia</taxon>
    </lineage>
</organism>
<protein>
    <submittedName>
        <fullName evidence="1">Uncharacterized protein</fullName>
    </submittedName>
</protein>
<name>A0AAD7UWG0_9FUNG</name>
<dbReference type="Proteomes" id="UP001234581">
    <property type="component" value="Unassembled WGS sequence"/>
</dbReference>
<proteinExistence type="predicted"/>
<dbReference type="RefSeq" id="XP_058339586.1">
    <property type="nucleotide sequence ID" value="XM_058489710.1"/>
</dbReference>